<proteinExistence type="predicted"/>
<evidence type="ECO:0000313" key="4">
    <source>
        <dbReference type="Proteomes" id="UP000323392"/>
    </source>
</evidence>
<reference evidence="1 3" key="1">
    <citation type="submission" date="2016-02" db="EMBL/GenBank/DDBJ databases">
        <title>Draft genome sequence for Clostridium paradoxum JW-YL-7.</title>
        <authorList>
            <person name="Utturkar S.M."/>
            <person name="Lancaster A."/>
            <person name="Poole F.L."/>
            <person name="Adams M.W."/>
            <person name="Brown S.D."/>
        </authorList>
    </citation>
    <scope>NUCLEOTIDE SEQUENCE [LARGE SCALE GENOMIC DNA]</scope>
    <source>
        <strain evidence="1 3">JW-YL-7</strain>
    </source>
</reference>
<dbReference type="OrthoDB" id="1706153at2"/>
<evidence type="ECO:0000313" key="1">
    <source>
        <dbReference type="EMBL" id="KXZ40369.1"/>
    </source>
</evidence>
<sequence length="195" mass="23234">MEYIFEDYTKTKKVYHIVSLNDLDRVIKNGICYDDKITYNTKYKGFHDYIDKFKGKNIPSWVMRSKCIFASLNYKKDHNFHSHSAILSVNIDEERCWIANENLANVIYEPFALRNTVTFENCKSFLDKNGERILKKYWDTSISFKENLKVRKDLKKGYDAEVLICHPISKEDIQILYICSDHKIMSLEQFNMYFS</sequence>
<name>A0A150FRZ7_CLOPD</name>
<dbReference type="Proteomes" id="UP000323392">
    <property type="component" value="Unassembled WGS sequence"/>
</dbReference>
<accession>A0A150FRZ7</accession>
<organism evidence="1 3">
    <name type="scientific">Alkalithermobacter thermoalcaliphilus JW-YL-7 = DSM 7308</name>
    <dbReference type="NCBI Taxonomy" id="1121328"/>
    <lineage>
        <taxon>Bacteria</taxon>
        <taxon>Bacillati</taxon>
        <taxon>Bacillota</taxon>
        <taxon>Clostridia</taxon>
        <taxon>Peptostreptococcales</taxon>
        <taxon>Tepidibacteraceae</taxon>
        <taxon>Alkalithermobacter</taxon>
    </lineage>
</organism>
<dbReference type="Proteomes" id="UP000092605">
    <property type="component" value="Unassembled WGS sequence"/>
</dbReference>
<evidence type="ECO:0000313" key="3">
    <source>
        <dbReference type="Proteomes" id="UP000092605"/>
    </source>
</evidence>
<comment type="caution">
    <text evidence="1">The sequence shown here is derived from an EMBL/GenBank/DDBJ whole genome shotgun (WGS) entry which is preliminary data.</text>
</comment>
<dbReference type="STRING" id="1121328.JWYL7_1444"/>
<protein>
    <recommendedName>
        <fullName evidence="5">DarT domain-containing protein</fullName>
    </recommendedName>
</protein>
<evidence type="ECO:0008006" key="5">
    <source>
        <dbReference type="Google" id="ProtNLM"/>
    </source>
</evidence>
<gene>
    <name evidence="1" type="ORF">JWYL7_1444</name>
    <name evidence="2" type="ORF">SAMN05661008_00077</name>
</gene>
<keyword evidence="4" id="KW-1185">Reference proteome</keyword>
<evidence type="ECO:0000313" key="2">
    <source>
        <dbReference type="EMBL" id="SHK35881.1"/>
    </source>
</evidence>
<dbReference type="PATRIC" id="fig|1121328.3.peg.1453"/>
<reference evidence="2 4" key="2">
    <citation type="submission" date="2016-11" db="EMBL/GenBank/DDBJ databases">
        <authorList>
            <person name="Varghese N."/>
            <person name="Submissions S."/>
        </authorList>
    </citation>
    <scope>NUCLEOTIDE SEQUENCE [LARGE SCALE GENOMIC DNA]</scope>
    <source>
        <strain evidence="2 4">DSM 7308</strain>
    </source>
</reference>
<dbReference type="EMBL" id="LSFY01000001">
    <property type="protein sequence ID" value="KXZ40369.1"/>
    <property type="molecule type" value="Genomic_DNA"/>
</dbReference>
<dbReference type="AlphaFoldDB" id="A0A150FRZ7"/>
<dbReference type="RefSeq" id="WP_066071118.1">
    <property type="nucleotide sequence ID" value="NZ_FRBG01000001.1"/>
</dbReference>
<dbReference type="EMBL" id="FRBG01000001">
    <property type="protein sequence ID" value="SHK35881.1"/>
    <property type="molecule type" value="Genomic_DNA"/>
</dbReference>